<dbReference type="Proteomes" id="UP000000715">
    <property type="component" value="Unplaced"/>
</dbReference>
<comment type="subcellular location">
    <subcellularLocation>
        <location evidence="1">Cell projection</location>
        <location evidence="1">Ruffle membrane</location>
    </subcellularLocation>
</comment>
<dbReference type="GO" id="GO:0032012">
    <property type="term" value="P:regulation of ARF protein signal transduction"/>
    <property type="evidence" value="ECO:0007669"/>
    <property type="project" value="InterPro"/>
</dbReference>
<feature type="region of interest" description="Disordered" evidence="7">
    <location>
        <begin position="31"/>
        <end position="54"/>
    </location>
</feature>
<evidence type="ECO:0000259" key="9">
    <source>
        <dbReference type="PROSITE" id="PS50190"/>
    </source>
</evidence>
<organism evidence="10 11">
    <name type="scientific">Mustela putorius furo</name>
    <name type="common">European domestic ferret</name>
    <name type="synonym">Mustela furo</name>
    <dbReference type="NCBI Taxonomy" id="9669"/>
    <lineage>
        <taxon>Eukaryota</taxon>
        <taxon>Metazoa</taxon>
        <taxon>Chordata</taxon>
        <taxon>Craniata</taxon>
        <taxon>Vertebrata</taxon>
        <taxon>Euteleostomi</taxon>
        <taxon>Mammalia</taxon>
        <taxon>Eutheria</taxon>
        <taxon>Laurasiatheria</taxon>
        <taxon>Carnivora</taxon>
        <taxon>Caniformia</taxon>
        <taxon>Musteloidea</taxon>
        <taxon>Mustelidae</taxon>
        <taxon>Mustelinae</taxon>
        <taxon>Mustela</taxon>
    </lineage>
</organism>
<evidence type="ECO:0000256" key="5">
    <source>
        <dbReference type="ARBA" id="ARBA00023136"/>
    </source>
</evidence>
<gene>
    <name evidence="11" type="primary">PSD</name>
</gene>
<dbReference type="PANTHER" id="PTHR10663:SF334">
    <property type="entry name" value="PH AND SEC7 DOMAIN-CONTAINING PROTEIN 1"/>
    <property type="match status" value="1"/>
</dbReference>
<protein>
    <submittedName>
        <fullName evidence="11">PH and SEC7 domain-containing protein 1 isoform X3</fullName>
    </submittedName>
</protein>
<dbReference type="GO" id="GO:0005085">
    <property type="term" value="F:guanyl-nucleotide exchange factor activity"/>
    <property type="evidence" value="ECO:0007669"/>
    <property type="project" value="InterPro"/>
</dbReference>
<feature type="domain" description="SEC7" evidence="9">
    <location>
        <begin position="556"/>
        <end position="721"/>
    </location>
</feature>
<dbReference type="Pfam" id="PF15410">
    <property type="entry name" value="PH_9"/>
    <property type="match status" value="1"/>
</dbReference>
<evidence type="ECO:0000313" key="10">
    <source>
        <dbReference type="Proteomes" id="UP000000715"/>
    </source>
</evidence>
<feature type="compositionally biased region" description="Pro residues" evidence="7">
    <location>
        <begin position="393"/>
        <end position="403"/>
    </location>
</feature>
<dbReference type="InterPro" id="IPR001605">
    <property type="entry name" value="PH_dom-spectrin-type"/>
</dbReference>
<feature type="region of interest" description="Disordered" evidence="7">
    <location>
        <begin position="135"/>
        <end position="207"/>
    </location>
</feature>
<dbReference type="PRINTS" id="PR00683">
    <property type="entry name" value="SPECTRINPH"/>
</dbReference>
<dbReference type="InterPro" id="IPR001849">
    <property type="entry name" value="PH_domain"/>
</dbReference>
<evidence type="ECO:0000256" key="4">
    <source>
        <dbReference type="ARBA" id="ARBA00023054"/>
    </source>
</evidence>
<evidence type="ECO:0000256" key="7">
    <source>
        <dbReference type="SAM" id="MobiDB-lite"/>
    </source>
</evidence>
<dbReference type="AlphaFoldDB" id="A0A8U0NS52"/>
<evidence type="ECO:0000259" key="8">
    <source>
        <dbReference type="PROSITE" id="PS50003"/>
    </source>
</evidence>
<proteinExistence type="predicted"/>
<dbReference type="SUPFAM" id="SSF48425">
    <property type="entry name" value="Sec7 domain"/>
    <property type="match status" value="1"/>
</dbReference>
<evidence type="ECO:0000256" key="3">
    <source>
        <dbReference type="ARBA" id="ARBA00022553"/>
    </source>
</evidence>
<keyword evidence="10" id="KW-1185">Reference proteome</keyword>
<dbReference type="InterPro" id="IPR023394">
    <property type="entry name" value="Sec7_C_sf"/>
</dbReference>
<sequence length="1039" mass="111347">MEPRPWRGRALSRVMQVAMENSGVLVFPESLQPSPTPQCSKKGKASSGEGPKRANLGEGLASFSLVCLGRGRWEDRPPLRLSLVGAHHLGTRASSSSLLCSRLCACAVRQIWRCPLQHHAEPAQPLPALSWAQPLPRLSSAPAPGEQRPTPALGPGSNRKLRLEASTSDPLPAGGGSALPGSQGLIHGPPAQPQVGTDGLYSSLPNGLGGPSEHLAKLFLGPADTGLRNQGDTWSSPREVSSHAQKIARAKWEFFYGSLDPPGSGAKPPEQAPPSPLGVGSGQGSGVAVGRAAKYSETDLDTVPLRCYRETDIDEVLAEREEADSAIESQPSSEGPHSTARPPAPRPSPCLGPCPSLGSGNEDDEDEAGGEEEVDDEVFEASEGARPGTRMPHPGPLKSPVPFLPGTSPSADGPDSFSCVFEAILESHRAKGTSYTSLASLEALASPGPTQSPFFTFELPPQPPAPRPDPPAPAPLAPLEPDSGTSSAADGPWTQRGEEEEAEAGAKQAPGREPPSPCRSEDSFGLGTAPLGSEPPLSQLVSDSDSELDSTERLALGSTDTLSNGQKADLEAAQRLAKRLYRLDGFRKADVARHLGKNNDFSKLVAGEYLKFFVFTGMSLDQALRVFLKELALMGETQERERVLAHFSQRYFQCNPGALSSEDGAHTLTCALMLLNTDLHGHNIGKRMTCGDFIGNLEGLNEGGDFPRELLKALYSSIKNEKLQWAIDEEELRRSLSELADPNPKVIKRVSGGSGSGSSPFLDLTPEPGAAVYKHGALVRKVHADPDCRKTPRGKRGWKSFHGILKGMILYLQKEEYQPGKALSEAELKNAISIHHALATRASDYSKRPHVFYLRTADWRVFLFQAPSLEQMQSWVTRINVVAAMFSAPPFPAAVSSQRKFSRPLLPSAATRLSQEEQVRTHEAKLKAMASELREHRAAQLGRKARGKEAEEQRQKEAYLEFEKSRYGTYAALLRVKLKVGSEELDAVEAALAQAGSSEDGLPPAHSSPSPQANPSSQPRAQGPGSEPRTGASSGRWKL</sequence>
<feature type="compositionally biased region" description="Low complexity" evidence="7">
    <location>
        <begin position="1003"/>
        <end position="1022"/>
    </location>
</feature>
<dbReference type="Gene3D" id="2.30.29.30">
    <property type="entry name" value="Pleckstrin-homology domain (PH domain)/Phosphotyrosine-binding domain (PTB)"/>
    <property type="match status" value="1"/>
</dbReference>
<dbReference type="CDD" id="cd00171">
    <property type="entry name" value="Sec7"/>
    <property type="match status" value="1"/>
</dbReference>
<feature type="domain" description="PH" evidence="8">
    <location>
        <begin position="771"/>
        <end position="884"/>
    </location>
</feature>
<evidence type="ECO:0000256" key="1">
    <source>
        <dbReference type="ARBA" id="ARBA00004632"/>
    </source>
</evidence>
<dbReference type="InterPro" id="IPR035999">
    <property type="entry name" value="Sec7_dom_sf"/>
</dbReference>
<dbReference type="SMART" id="SM00222">
    <property type="entry name" value="Sec7"/>
    <property type="match status" value="1"/>
</dbReference>
<dbReference type="GO" id="GO:0032587">
    <property type="term" value="C:ruffle membrane"/>
    <property type="evidence" value="ECO:0007669"/>
    <property type="project" value="UniProtKB-SubCell"/>
</dbReference>
<feature type="compositionally biased region" description="Pro residues" evidence="7">
    <location>
        <begin position="342"/>
        <end position="352"/>
    </location>
</feature>
<dbReference type="GeneID" id="101675286"/>
<keyword evidence="4" id="KW-0175">Coiled coil</keyword>
<dbReference type="Pfam" id="PF01369">
    <property type="entry name" value="Sec7"/>
    <property type="match status" value="1"/>
</dbReference>
<dbReference type="SUPFAM" id="SSF50729">
    <property type="entry name" value="PH domain-like"/>
    <property type="match status" value="1"/>
</dbReference>
<feature type="region of interest" description="Disordered" evidence="7">
    <location>
        <begin position="320"/>
        <end position="413"/>
    </location>
</feature>
<evidence type="ECO:0000256" key="2">
    <source>
        <dbReference type="ARBA" id="ARBA00022475"/>
    </source>
</evidence>
<dbReference type="SMART" id="SM00233">
    <property type="entry name" value="PH"/>
    <property type="match status" value="1"/>
</dbReference>
<dbReference type="GO" id="GO:0005543">
    <property type="term" value="F:phospholipid binding"/>
    <property type="evidence" value="ECO:0007669"/>
    <property type="project" value="InterPro"/>
</dbReference>
<dbReference type="PROSITE" id="PS50190">
    <property type="entry name" value="SEC7"/>
    <property type="match status" value="1"/>
</dbReference>
<feature type="region of interest" description="Disordered" evidence="7">
    <location>
        <begin position="449"/>
        <end position="551"/>
    </location>
</feature>
<dbReference type="InterPro" id="IPR000904">
    <property type="entry name" value="Sec7_dom"/>
</dbReference>
<feature type="compositionally biased region" description="Pro residues" evidence="7">
    <location>
        <begin position="460"/>
        <end position="478"/>
    </location>
</feature>
<dbReference type="CDD" id="cd13295">
    <property type="entry name" value="PH_EFA6"/>
    <property type="match status" value="1"/>
</dbReference>
<dbReference type="CTD" id="5662"/>
<dbReference type="FunFam" id="2.30.29.30:FF:000054">
    <property type="entry name" value="PH and SEC7 domain-containing protein 3"/>
    <property type="match status" value="1"/>
</dbReference>
<evidence type="ECO:0000313" key="11">
    <source>
        <dbReference type="RefSeq" id="XP_012910043.1"/>
    </source>
</evidence>
<name>A0A8U0NS52_MUSPF</name>
<dbReference type="OrthoDB" id="2157641at2759"/>
<feature type="compositionally biased region" description="Polar residues" evidence="7">
    <location>
        <begin position="327"/>
        <end position="336"/>
    </location>
</feature>
<dbReference type="InterPro" id="IPR011993">
    <property type="entry name" value="PH-like_dom_sf"/>
</dbReference>
<feature type="region of interest" description="Disordered" evidence="7">
    <location>
        <begin position="259"/>
        <end position="287"/>
    </location>
</feature>
<keyword evidence="6" id="KW-0966">Cell projection</keyword>
<dbReference type="FunFam" id="1.10.1000.11:FF:000004">
    <property type="entry name" value="PH and SEC7 domain-containing protein 2"/>
    <property type="match status" value="1"/>
</dbReference>
<dbReference type="PANTHER" id="PTHR10663">
    <property type="entry name" value="GUANYL-NUCLEOTIDE EXCHANGE FACTOR"/>
    <property type="match status" value="1"/>
</dbReference>
<keyword evidence="3" id="KW-0597">Phosphoprotein</keyword>
<feature type="region of interest" description="Disordered" evidence="7">
    <location>
        <begin position="991"/>
        <end position="1039"/>
    </location>
</feature>
<reference evidence="11" key="1">
    <citation type="submission" date="2025-08" db="UniProtKB">
        <authorList>
            <consortium name="RefSeq"/>
        </authorList>
    </citation>
    <scope>IDENTIFICATION</scope>
    <source>
        <tissue evidence="11">Brain</tissue>
    </source>
</reference>
<dbReference type="Gene3D" id="1.10.1000.11">
    <property type="entry name" value="Arf Nucleotide-binding Site Opener,domain 2"/>
    <property type="match status" value="1"/>
</dbReference>
<evidence type="ECO:0000256" key="6">
    <source>
        <dbReference type="ARBA" id="ARBA00023273"/>
    </source>
</evidence>
<keyword evidence="2" id="KW-1003">Cell membrane</keyword>
<dbReference type="PROSITE" id="PS50003">
    <property type="entry name" value="PH_DOMAIN"/>
    <property type="match status" value="1"/>
</dbReference>
<keyword evidence="5" id="KW-0472">Membrane</keyword>
<feature type="compositionally biased region" description="Acidic residues" evidence="7">
    <location>
        <begin position="361"/>
        <end position="380"/>
    </location>
</feature>
<accession>A0A8U0NS52</accession>
<dbReference type="RefSeq" id="XP_012910043.1">
    <property type="nucleotide sequence ID" value="XM_013054589.2"/>
</dbReference>
<dbReference type="InterPro" id="IPR041681">
    <property type="entry name" value="PH_9"/>
</dbReference>